<keyword evidence="3" id="KW-0436">Ligase</keyword>
<dbReference type="Proteomes" id="UP001500888">
    <property type="component" value="Unassembled WGS sequence"/>
</dbReference>
<dbReference type="Gene3D" id="3.40.50.12780">
    <property type="entry name" value="N-terminal domain of ligase-like"/>
    <property type="match status" value="1"/>
</dbReference>
<sequence length="511" mass="55953">MMGSERTLGRLAEQSWDRLGDFDALYYEGFWHRGLHLAERTRHVTGGLKGFGVEPGDRVVVMLVNCPEAQIAYQALWAAGAVVTPVVFLVAAEELRHIVIDSEPRALIVSAELMPTVLAATEGLDIPVIVVGEVRAADAEGAGPRISGFADLEEAAEAGAVSRDEDDLAALMYTGGTTGRAKGVMLSHAGLWHVSRAAHDLTYQPEVNRAIVPVPLTHSYGLIISITGMHALEPLHTVLMRWFTPKAFLQLATEHRTQYGAVVPTMLRELLAEPLETTPLPDLLYLTCGAAPLAREVLVEFERRMSGVRIVEGYGLTETSAVTTVNPLDRRKVGSAGLPLPGYTLTIRDDDGEPVEPGDIGEICVRGESIMRGYWRSPNTSDHAVVNGELRTGDIGCMDDDGYLYVVDRKKDLIIRGGFNVFPRDVEDALNKHPDVALSAVVGRQDPRLGEEVVAFVQLEPGGTVSAERLIEWARERLGRVRYPREVRFVESIPVTSVMKIDRKVLRSELT</sequence>
<dbReference type="InterPro" id="IPR042099">
    <property type="entry name" value="ANL_N_sf"/>
</dbReference>
<dbReference type="EMBL" id="BAAAZR010000007">
    <property type="protein sequence ID" value="GAA3809038.1"/>
    <property type="molecule type" value="Genomic_DNA"/>
</dbReference>
<proteinExistence type="predicted"/>
<dbReference type="Pfam" id="PF00501">
    <property type="entry name" value="AMP-binding"/>
    <property type="match status" value="1"/>
</dbReference>
<dbReference type="InterPro" id="IPR045851">
    <property type="entry name" value="AMP-bd_C_sf"/>
</dbReference>
<evidence type="ECO:0000313" key="3">
    <source>
        <dbReference type="EMBL" id="GAA3809038.1"/>
    </source>
</evidence>
<dbReference type="InterPro" id="IPR020845">
    <property type="entry name" value="AMP-binding_CS"/>
</dbReference>
<dbReference type="InterPro" id="IPR000873">
    <property type="entry name" value="AMP-dep_synth/lig_dom"/>
</dbReference>
<name>A0ABP7I6S0_9ACTN</name>
<dbReference type="PROSITE" id="PS00455">
    <property type="entry name" value="AMP_BINDING"/>
    <property type="match status" value="1"/>
</dbReference>
<dbReference type="InterPro" id="IPR025110">
    <property type="entry name" value="AMP-bd_C"/>
</dbReference>
<evidence type="ECO:0000259" key="2">
    <source>
        <dbReference type="Pfam" id="PF13193"/>
    </source>
</evidence>
<gene>
    <name evidence="3" type="ORF">GCM10022226_31680</name>
</gene>
<dbReference type="PANTHER" id="PTHR43767:SF7">
    <property type="entry name" value="MEDIUM_LONG-CHAIN-FATTY-ACID--COA LIGASE FADD8"/>
    <property type="match status" value="1"/>
</dbReference>
<feature type="domain" description="AMP-binding enzyme C-terminal" evidence="2">
    <location>
        <begin position="426"/>
        <end position="497"/>
    </location>
</feature>
<keyword evidence="4" id="KW-1185">Reference proteome</keyword>
<dbReference type="InterPro" id="IPR050237">
    <property type="entry name" value="ATP-dep_AMP-bd_enzyme"/>
</dbReference>
<feature type="domain" description="AMP-dependent synthetase/ligase" evidence="1">
    <location>
        <begin position="14"/>
        <end position="375"/>
    </location>
</feature>
<organism evidence="3 4">
    <name type="scientific">Sphaerisporangium flaviroseum</name>
    <dbReference type="NCBI Taxonomy" id="509199"/>
    <lineage>
        <taxon>Bacteria</taxon>
        <taxon>Bacillati</taxon>
        <taxon>Actinomycetota</taxon>
        <taxon>Actinomycetes</taxon>
        <taxon>Streptosporangiales</taxon>
        <taxon>Streptosporangiaceae</taxon>
        <taxon>Sphaerisporangium</taxon>
    </lineage>
</organism>
<dbReference type="Gene3D" id="3.30.300.30">
    <property type="match status" value="1"/>
</dbReference>
<evidence type="ECO:0000313" key="4">
    <source>
        <dbReference type="Proteomes" id="UP001500888"/>
    </source>
</evidence>
<protein>
    <submittedName>
        <fullName evidence="3">Long-chain fatty acid--CoA ligase</fullName>
    </submittedName>
</protein>
<reference evidence="4" key="1">
    <citation type="journal article" date="2019" name="Int. J. Syst. Evol. Microbiol.">
        <title>The Global Catalogue of Microorganisms (GCM) 10K type strain sequencing project: providing services to taxonomists for standard genome sequencing and annotation.</title>
        <authorList>
            <consortium name="The Broad Institute Genomics Platform"/>
            <consortium name="The Broad Institute Genome Sequencing Center for Infectious Disease"/>
            <person name="Wu L."/>
            <person name="Ma J."/>
        </authorList>
    </citation>
    <scope>NUCLEOTIDE SEQUENCE [LARGE SCALE GENOMIC DNA]</scope>
    <source>
        <strain evidence="4">JCM 16908</strain>
    </source>
</reference>
<evidence type="ECO:0000259" key="1">
    <source>
        <dbReference type="Pfam" id="PF00501"/>
    </source>
</evidence>
<dbReference type="PANTHER" id="PTHR43767">
    <property type="entry name" value="LONG-CHAIN-FATTY-ACID--COA LIGASE"/>
    <property type="match status" value="1"/>
</dbReference>
<dbReference type="Pfam" id="PF13193">
    <property type="entry name" value="AMP-binding_C"/>
    <property type="match status" value="1"/>
</dbReference>
<comment type="caution">
    <text evidence="3">The sequence shown here is derived from an EMBL/GenBank/DDBJ whole genome shotgun (WGS) entry which is preliminary data.</text>
</comment>
<dbReference type="SUPFAM" id="SSF56801">
    <property type="entry name" value="Acetyl-CoA synthetase-like"/>
    <property type="match status" value="1"/>
</dbReference>
<dbReference type="GO" id="GO:0016874">
    <property type="term" value="F:ligase activity"/>
    <property type="evidence" value="ECO:0007669"/>
    <property type="project" value="UniProtKB-KW"/>
</dbReference>
<accession>A0ABP7I6S0</accession>